<dbReference type="Pfam" id="PF00550">
    <property type="entry name" value="PP-binding"/>
    <property type="match status" value="1"/>
</dbReference>
<evidence type="ECO:0000313" key="17">
    <source>
        <dbReference type="Proteomes" id="UP001140094"/>
    </source>
</evidence>
<evidence type="ECO:0000256" key="8">
    <source>
        <dbReference type="ARBA" id="ARBA00022832"/>
    </source>
</evidence>
<dbReference type="InterPro" id="IPR009081">
    <property type="entry name" value="PP-bd_ACP"/>
</dbReference>
<keyword evidence="9" id="KW-0809">Transit peptide</keyword>
<keyword evidence="5 14" id="KW-0596">Phosphopantetheine</keyword>
<dbReference type="FunFam" id="1.10.1200.10:FF:000003">
    <property type="entry name" value="Acyl carrier protein"/>
    <property type="match status" value="1"/>
</dbReference>
<evidence type="ECO:0000256" key="6">
    <source>
        <dbReference type="ARBA" id="ARBA00022516"/>
    </source>
</evidence>
<name>A0A9W8LVR7_9FUNG</name>
<evidence type="ECO:0000259" key="15">
    <source>
        <dbReference type="PROSITE" id="PS50075"/>
    </source>
</evidence>
<evidence type="ECO:0000256" key="10">
    <source>
        <dbReference type="ARBA" id="ARBA00022982"/>
    </source>
</evidence>
<keyword evidence="17" id="KW-1185">Reference proteome</keyword>
<keyword evidence="7" id="KW-0597">Phosphoprotein</keyword>
<dbReference type="PROSITE" id="PS00012">
    <property type="entry name" value="PHOSPHOPANTETHEINE"/>
    <property type="match status" value="1"/>
</dbReference>
<dbReference type="PROSITE" id="PS50075">
    <property type="entry name" value="CARRIER"/>
    <property type="match status" value="1"/>
</dbReference>
<dbReference type="PANTHER" id="PTHR20863">
    <property type="entry name" value="ACYL CARRIER PROTEIN"/>
    <property type="match status" value="1"/>
</dbReference>
<dbReference type="InterPro" id="IPR036736">
    <property type="entry name" value="ACP-like_sf"/>
</dbReference>
<keyword evidence="11" id="KW-0443">Lipid metabolism</keyword>
<evidence type="ECO:0000256" key="7">
    <source>
        <dbReference type="ARBA" id="ARBA00022553"/>
    </source>
</evidence>
<dbReference type="NCBIfam" id="TIGR00517">
    <property type="entry name" value="acyl_carrier"/>
    <property type="match status" value="1"/>
</dbReference>
<evidence type="ECO:0000256" key="12">
    <source>
        <dbReference type="ARBA" id="ARBA00023128"/>
    </source>
</evidence>
<keyword evidence="8" id="KW-0276">Fatty acid metabolism</keyword>
<keyword evidence="4" id="KW-0813">Transport</keyword>
<evidence type="ECO:0000256" key="2">
    <source>
        <dbReference type="ARBA" id="ARBA00005194"/>
    </source>
</evidence>
<evidence type="ECO:0000256" key="4">
    <source>
        <dbReference type="ARBA" id="ARBA00022448"/>
    </source>
</evidence>
<comment type="pathway">
    <text evidence="2">Lipid metabolism; fatty acid biosynthesis.</text>
</comment>
<feature type="domain" description="Carrier" evidence="15">
    <location>
        <begin position="57"/>
        <end position="132"/>
    </location>
</feature>
<dbReference type="AlphaFoldDB" id="A0A9W8LVR7"/>
<comment type="function">
    <text evidence="14">Carrier of the growing fatty acid chain in fatty acid biosynthesis.</text>
</comment>
<dbReference type="HAMAP" id="MF_01217">
    <property type="entry name" value="Acyl_carrier"/>
    <property type="match status" value="1"/>
</dbReference>
<proteinExistence type="inferred from homology"/>
<dbReference type="InterPro" id="IPR006162">
    <property type="entry name" value="Ppantetheine_attach_site"/>
</dbReference>
<dbReference type="OrthoDB" id="448946at2759"/>
<evidence type="ECO:0000256" key="9">
    <source>
        <dbReference type="ARBA" id="ARBA00022946"/>
    </source>
</evidence>
<gene>
    <name evidence="16" type="primary">ACP2</name>
    <name evidence="16" type="ORF">H4R20_000512</name>
</gene>
<organism evidence="16 17">
    <name type="scientific">Coemansia guatemalensis</name>
    <dbReference type="NCBI Taxonomy" id="2761395"/>
    <lineage>
        <taxon>Eukaryota</taxon>
        <taxon>Fungi</taxon>
        <taxon>Fungi incertae sedis</taxon>
        <taxon>Zoopagomycota</taxon>
        <taxon>Kickxellomycotina</taxon>
        <taxon>Kickxellomycetes</taxon>
        <taxon>Kickxellales</taxon>
        <taxon>Kickxellaceae</taxon>
        <taxon>Coemansia</taxon>
    </lineage>
</organism>
<sequence length="135" mass="14752">MFRLAALRVVALRSAANVRPTAARVPRVMGAVSVGRRTDMPVMATRWYSAGGALSRSDIQERIFQVLQDFDKVKQDKLSPTADFVKDLGLDSLDTVEVVMAIEEEFSVEIPDDVADNIGSVGQAIDYIVGRSDAH</sequence>
<comment type="subcellular location">
    <subcellularLocation>
        <location evidence="1">Mitochondrion</location>
    </subcellularLocation>
</comment>
<dbReference type="GO" id="GO:0099128">
    <property type="term" value="C:mitochondrial [2Fe-2S] assembly complex"/>
    <property type="evidence" value="ECO:0007669"/>
    <property type="project" value="UniProtKB-ARBA"/>
</dbReference>
<evidence type="ECO:0000256" key="11">
    <source>
        <dbReference type="ARBA" id="ARBA00023098"/>
    </source>
</evidence>
<evidence type="ECO:0000256" key="1">
    <source>
        <dbReference type="ARBA" id="ARBA00004173"/>
    </source>
</evidence>
<dbReference type="GO" id="GO:0000035">
    <property type="term" value="F:acyl binding"/>
    <property type="evidence" value="ECO:0007669"/>
    <property type="project" value="TreeGrafter"/>
</dbReference>
<dbReference type="GO" id="GO:0000036">
    <property type="term" value="F:acyl carrier activity"/>
    <property type="evidence" value="ECO:0007669"/>
    <property type="project" value="TreeGrafter"/>
</dbReference>
<protein>
    <recommendedName>
        <fullName evidence="14">Acyl carrier protein</fullName>
    </recommendedName>
</protein>
<keyword evidence="13 14" id="KW-0275">Fatty acid biosynthesis</keyword>
<evidence type="ECO:0000313" key="16">
    <source>
        <dbReference type="EMBL" id="KAJ2808918.1"/>
    </source>
</evidence>
<dbReference type="Gene3D" id="1.10.1200.10">
    <property type="entry name" value="ACP-like"/>
    <property type="match status" value="1"/>
</dbReference>
<keyword evidence="10" id="KW-0249">Electron transport</keyword>
<dbReference type="NCBIfam" id="NF002148">
    <property type="entry name" value="PRK00982.1-2"/>
    <property type="match status" value="1"/>
</dbReference>
<dbReference type="PANTHER" id="PTHR20863:SF28">
    <property type="entry name" value="ACYL CARRIER PROTEIN, MITOCHONDRIAL"/>
    <property type="match status" value="1"/>
</dbReference>
<comment type="similarity">
    <text evidence="3">Belongs to the acyl carrier protein (ACP) family.</text>
</comment>
<evidence type="ECO:0000256" key="5">
    <source>
        <dbReference type="ARBA" id="ARBA00022450"/>
    </source>
</evidence>
<accession>A0A9W8LVR7</accession>
<comment type="caution">
    <text evidence="16">The sequence shown here is derived from an EMBL/GenBank/DDBJ whole genome shotgun (WGS) entry which is preliminary data.</text>
</comment>
<dbReference type="EMBL" id="JANBUO010000017">
    <property type="protein sequence ID" value="KAJ2808918.1"/>
    <property type="molecule type" value="Genomic_DNA"/>
</dbReference>
<evidence type="ECO:0000256" key="13">
    <source>
        <dbReference type="ARBA" id="ARBA00023160"/>
    </source>
</evidence>
<dbReference type="InterPro" id="IPR003231">
    <property type="entry name" value="ACP"/>
</dbReference>
<reference evidence="16" key="1">
    <citation type="submission" date="2022-07" db="EMBL/GenBank/DDBJ databases">
        <title>Phylogenomic reconstructions and comparative analyses of Kickxellomycotina fungi.</title>
        <authorList>
            <person name="Reynolds N.K."/>
            <person name="Stajich J.E."/>
            <person name="Barry K."/>
            <person name="Grigoriev I.V."/>
            <person name="Crous P."/>
            <person name="Smith M.E."/>
        </authorList>
    </citation>
    <scope>NUCLEOTIDE SEQUENCE</scope>
    <source>
        <strain evidence="16">NRRL 1565</strain>
    </source>
</reference>
<evidence type="ECO:0000256" key="3">
    <source>
        <dbReference type="ARBA" id="ARBA00010930"/>
    </source>
</evidence>
<dbReference type="SUPFAM" id="SSF47336">
    <property type="entry name" value="ACP-like"/>
    <property type="match status" value="1"/>
</dbReference>
<keyword evidence="6 14" id="KW-0444">Lipid biosynthesis</keyword>
<dbReference type="Proteomes" id="UP001140094">
    <property type="component" value="Unassembled WGS sequence"/>
</dbReference>
<keyword evidence="12" id="KW-0496">Mitochondrion</keyword>
<evidence type="ECO:0000256" key="14">
    <source>
        <dbReference type="RuleBase" id="RU000722"/>
    </source>
</evidence>